<evidence type="ECO:0000256" key="1">
    <source>
        <dbReference type="SAM" id="MobiDB-lite"/>
    </source>
</evidence>
<sequence length="145" mass="15473">MPWLSGEAGSAAVPRADAGPLRVELQLPGLPCLRVELRLRTASFATVPPGTGAGRLRSYRRLFGTNLSPMDTDTVQDRNKQEMPDETYLIQRRRGRPGRGSVTTSGGDGFGGASHGGRRGRPGRGSGDGVQYRRGPRKEAQASAT</sequence>
<keyword evidence="3" id="KW-1185">Reference proteome</keyword>
<organism evidence="2 3">
    <name type="scientific">Oryza meyeriana var. granulata</name>
    <dbReference type="NCBI Taxonomy" id="110450"/>
    <lineage>
        <taxon>Eukaryota</taxon>
        <taxon>Viridiplantae</taxon>
        <taxon>Streptophyta</taxon>
        <taxon>Embryophyta</taxon>
        <taxon>Tracheophyta</taxon>
        <taxon>Spermatophyta</taxon>
        <taxon>Magnoliopsida</taxon>
        <taxon>Liliopsida</taxon>
        <taxon>Poales</taxon>
        <taxon>Poaceae</taxon>
        <taxon>BOP clade</taxon>
        <taxon>Oryzoideae</taxon>
        <taxon>Oryzeae</taxon>
        <taxon>Oryzinae</taxon>
        <taxon>Oryza</taxon>
        <taxon>Oryza meyeriana</taxon>
    </lineage>
</organism>
<protein>
    <submittedName>
        <fullName evidence="2">Uncharacterized protein</fullName>
    </submittedName>
</protein>
<proteinExistence type="predicted"/>
<feature type="region of interest" description="Disordered" evidence="1">
    <location>
        <begin position="67"/>
        <end position="145"/>
    </location>
</feature>
<name>A0A6G1C816_9ORYZ</name>
<dbReference type="EMBL" id="SPHZ02000010">
    <property type="protein sequence ID" value="KAF0896290.1"/>
    <property type="molecule type" value="Genomic_DNA"/>
</dbReference>
<comment type="caution">
    <text evidence="2">The sequence shown here is derived from an EMBL/GenBank/DDBJ whole genome shotgun (WGS) entry which is preliminary data.</text>
</comment>
<dbReference type="AlphaFoldDB" id="A0A6G1C816"/>
<reference evidence="2 3" key="1">
    <citation type="submission" date="2019-11" db="EMBL/GenBank/DDBJ databases">
        <title>Whole genome sequence of Oryza granulata.</title>
        <authorList>
            <person name="Li W."/>
        </authorList>
    </citation>
    <scope>NUCLEOTIDE SEQUENCE [LARGE SCALE GENOMIC DNA]</scope>
    <source>
        <strain evidence="3">cv. Menghai</strain>
        <tissue evidence="2">Leaf</tissue>
    </source>
</reference>
<evidence type="ECO:0000313" key="2">
    <source>
        <dbReference type="EMBL" id="KAF0896290.1"/>
    </source>
</evidence>
<gene>
    <name evidence="2" type="ORF">E2562_021445</name>
</gene>
<evidence type="ECO:0000313" key="3">
    <source>
        <dbReference type="Proteomes" id="UP000479710"/>
    </source>
</evidence>
<dbReference type="Proteomes" id="UP000479710">
    <property type="component" value="Unassembled WGS sequence"/>
</dbReference>
<feature type="compositionally biased region" description="Gly residues" evidence="1">
    <location>
        <begin position="106"/>
        <end position="115"/>
    </location>
</feature>
<accession>A0A6G1C816</accession>